<dbReference type="RefSeq" id="WP_141448427.1">
    <property type="nucleotide sequence ID" value="NZ_CP041217.1"/>
</dbReference>
<dbReference type="SUPFAM" id="SSF52058">
    <property type="entry name" value="L domain-like"/>
    <property type="match status" value="1"/>
</dbReference>
<reference evidence="1 2" key="1">
    <citation type="submission" date="2019-06" db="EMBL/GenBank/DDBJ databases">
        <title>Saccharibacillus brassicae sp. nov., an endophytic bacterium isolated from Chinese cabbage seeds (Brassica pekinensis).</title>
        <authorList>
            <person name="Jiang L."/>
            <person name="Lee J."/>
            <person name="Kim S.W."/>
        </authorList>
    </citation>
    <scope>NUCLEOTIDE SEQUENCE [LARGE SCALE GENOMIC DNA]</scope>
    <source>
        <strain evidence="2">KCTC 43072 / ATSA2</strain>
    </source>
</reference>
<proteinExistence type="predicted"/>
<dbReference type="EMBL" id="CP041217">
    <property type="protein sequence ID" value="QDH21883.1"/>
    <property type="molecule type" value="Genomic_DNA"/>
</dbReference>
<accession>A0A4Y6UVY1</accession>
<evidence type="ECO:0000313" key="2">
    <source>
        <dbReference type="Proteomes" id="UP000316968"/>
    </source>
</evidence>
<protein>
    <recommendedName>
        <fullName evidence="3">Leucine-rich repeat domain-containing protein</fullName>
    </recommendedName>
</protein>
<gene>
    <name evidence="1" type="ORF">FFV09_14140</name>
</gene>
<dbReference type="AlphaFoldDB" id="A0A4Y6UVY1"/>
<evidence type="ECO:0000313" key="1">
    <source>
        <dbReference type="EMBL" id="QDH21883.1"/>
    </source>
</evidence>
<sequence length="359" mass="39378">MEEIGLGGRLQGNANWAPADIAALAAEPSLRILQYSEQEVPDAERLDALNRLFAARPDVELRLYGFHLRPADLSVLKRLPEVQKLSVDCCSRVENLGALGGLAKLRELTLDVFELDSFDVLGEVRSGLDCLALGKTRSKKPDLSVLRRFAGLERLSLAGQRKHLDVLHVLGKLRELTVYGVPLGDLSFLGGNPELAELSLGFGGAEELDGLRAAERLERLSLTSVRGLSRLDVLAALPRLRELKLRNQPKLAALPDLSGLPHLRAIECYEVALESLGWASTAPGLDQLALLDVKTLEAGDFAELLAVCRPPRIRVSMLRAAQREAVSRLLAQTGYVEGKRNEWRMPEVGRNNARQSRQG</sequence>
<organism evidence="1 2">
    <name type="scientific">Saccharibacillus brassicae</name>
    <dbReference type="NCBI Taxonomy" id="2583377"/>
    <lineage>
        <taxon>Bacteria</taxon>
        <taxon>Bacillati</taxon>
        <taxon>Bacillota</taxon>
        <taxon>Bacilli</taxon>
        <taxon>Bacillales</taxon>
        <taxon>Paenibacillaceae</taxon>
        <taxon>Saccharibacillus</taxon>
    </lineage>
</organism>
<dbReference type="KEGG" id="saca:FFV09_14140"/>
<evidence type="ECO:0008006" key="3">
    <source>
        <dbReference type="Google" id="ProtNLM"/>
    </source>
</evidence>
<dbReference type="Gene3D" id="3.80.10.10">
    <property type="entry name" value="Ribonuclease Inhibitor"/>
    <property type="match status" value="1"/>
</dbReference>
<name>A0A4Y6UVY1_SACBS</name>
<keyword evidence="2" id="KW-1185">Reference proteome</keyword>
<dbReference type="Proteomes" id="UP000316968">
    <property type="component" value="Chromosome"/>
</dbReference>
<dbReference type="InterPro" id="IPR032675">
    <property type="entry name" value="LRR_dom_sf"/>
</dbReference>
<dbReference type="OrthoDB" id="2556499at2"/>